<dbReference type="RefSeq" id="WP_187683292.1">
    <property type="nucleotide sequence ID" value="NZ_AP023396.1"/>
</dbReference>
<dbReference type="SUPFAM" id="SSF51735">
    <property type="entry name" value="NAD(P)-binding Rossmann-fold domains"/>
    <property type="match status" value="1"/>
</dbReference>
<evidence type="ECO:0000313" key="4">
    <source>
        <dbReference type="EMBL" id="BCK56165.1"/>
    </source>
</evidence>
<evidence type="ECO:0000256" key="1">
    <source>
        <dbReference type="ARBA" id="ARBA00006328"/>
    </source>
</evidence>
<evidence type="ECO:0000313" key="5">
    <source>
        <dbReference type="Proteomes" id="UP000516173"/>
    </source>
</evidence>
<dbReference type="Pfam" id="PF05368">
    <property type="entry name" value="NmrA"/>
    <property type="match status" value="1"/>
</dbReference>
<keyword evidence="5" id="KW-1185">Reference proteome</keyword>
<comment type="similarity">
    <text evidence="1">Belongs to the NmrA-type oxidoreductase family.</text>
</comment>
<accession>A0A7G1KLQ4</accession>
<dbReference type="EMBL" id="AP023396">
    <property type="protein sequence ID" value="BCK56165.1"/>
    <property type="molecule type" value="Genomic_DNA"/>
</dbReference>
<keyword evidence="2" id="KW-0521">NADP</keyword>
<dbReference type="Proteomes" id="UP000516173">
    <property type="component" value="Chromosome"/>
</dbReference>
<dbReference type="PANTHER" id="PTHR42748:SF7">
    <property type="entry name" value="NMRA LIKE REDOX SENSOR 1-RELATED"/>
    <property type="match status" value="1"/>
</dbReference>
<feature type="domain" description="NmrA-like" evidence="3">
    <location>
        <begin position="3"/>
        <end position="239"/>
    </location>
</feature>
<evidence type="ECO:0000259" key="3">
    <source>
        <dbReference type="Pfam" id="PF05368"/>
    </source>
</evidence>
<protein>
    <recommendedName>
        <fullName evidence="3">NmrA-like domain-containing protein</fullName>
    </recommendedName>
</protein>
<proteinExistence type="inferred from homology"/>
<dbReference type="InterPro" id="IPR036291">
    <property type="entry name" value="NAD(P)-bd_dom_sf"/>
</dbReference>
<name>A0A7G1KLQ4_9NOCA</name>
<sequence length="329" mass="35779">MTTVVVTSAAGGVGRPLVRNLSSSGATVRALVKNTAQADIARQDGATEFCVGDLRDRATLADGLRGADAIYHAAPTQIIDEYPIAEELVEIGHDVSLKHVVFHSVIHPDIAELPHHQQKERVEKLLRDSGLAVTVLRPSHYMQNYLELWEFIQGGLMPYPVSPTSVMGVVDVEDVAAAAAAVLTRPDDHVGKTYDLSTEELDRNAMARAFTGALGHPVTAIRLPPDTLANPLSAAASLTKGLIGALPTTSPPRALHLLRGIAQSWNARGIRSWPREAQQNYVQMMTYYDQHGLPAGDRDHLPALLGRAPTSYTEFAQHEASRRLHPFRH</sequence>
<dbReference type="InterPro" id="IPR008030">
    <property type="entry name" value="NmrA-like"/>
</dbReference>
<gene>
    <name evidence="4" type="ORF">NWFMUON74_39370</name>
</gene>
<dbReference type="Gene3D" id="3.40.50.720">
    <property type="entry name" value="NAD(P)-binding Rossmann-like Domain"/>
    <property type="match status" value="1"/>
</dbReference>
<dbReference type="GeneID" id="80348435"/>
<dbReference type="PANTHER" id="PTHR42748">
    <property type="entry name" value="NITROGEN METABOLITE REPRESSION PROTEIN NMRA FAMILY MEMBER"/>
    <property type="match status" value="1"/>
</dbReference>
<organism evidence="4 5">
    <name type="scientific">Nocardia wallacei</name>
    <dbReference type="NCBI Taxonomy" id="480035"/>
    <lineage>
        <taxon>Bacteria</taxon>
        <taxon>Bacillati</taxon>
        <taxon>Actinomycetota</taxon>
        <taxon>Actinomycetes</taxon>
        <taxon>Mycobacteriales</taxon>
        <taxon>Nocardiaceae</taxon>
        <taxon>Nocardia</taxon>
    </lineage>
</organism>
<reference evidence="4 5" key="1">
    <citation type="submission" date="2020-08" db="EMBL/GenBank/DDBJ databases">
        <title>Genome Sequencing of Nocardia wallacei strain FMUON74 and assembly.</title>
        <authorList>
            <person name="Toyokawa M."/>
            <person name="Uesaka K."/>
        </authorList>
    </citation>
    <scope>NUCLEOTIDE SEQUENCE [LARGE SCALE GENOMIC DNA]</scope>
    <source>
        <strain evidence="4 5">FMUON74</strain>
    </source>
</reference>
<dbReference type="InterPro" id="IPR051164">
    <property type="entry name" value="NmrA-like_oxidored"/>
</dbReference>
<evidence type="ECO:0000256" key="2">
    <source>
        <dbReference type="ARBA" id="ARBA00022857"/>
    </source>
</evidence>
<dbReference type="AlphaFoldDB" id="A0A7G1KLQ4"/>
<dbReference type="KEGG" id="nwl:NWFMUON74_39370"/>